<dbReference type="SUPFAM" id="SSF52540">
    <property type="entry name" value="P-loop containing nucleoside triphosphate hydrolases"/>
    <property type="match status" value="1"/>
</dbReference>
<dbReference type="GO" id="GO:0005524">
    <property type="term" value="F:ATP binding"/>
    <property type="evidence" value="ECO:0007669"/>
    <property type="project" value="UniProtKB-KW"/>
</dbReference>
<keyword evidence="2" id="KW-1185">Reference proteome</keyword>
<dbReference type="EMBL" id="CP019058">
    <property type="protein sequence ID" value="APW18124.1"/>
    <property type="molecule type" value="Genomic_DNA"/>
</dbReference>
<dbReference type="RefSeq" id="WP_076002538.1">
    <property type="nucleotide sequence ID" value="NZ_CP019058.1"/>
</dbReference>
<sequence length="534" mass="58975">MIDDGDREKAQVVSKGTLSAFNVLPEFTARDLARLETHGQKWFANNRSVRVNNAIFEAQKRTIANMQAIKKTNYQDRLADEKAVSLSDDGLVVKKRSWVQKLTGNFKFGGVTSAWIPWHATSIRSSSVLTPILASGRSLLDGEIIGVDHFTGVPFRFDPWSAYRKHMVTSVNAMIAGLMGSGKSVCLKTLAIREIAYGRHIIIEGDPKGEWARVAEALGGQVISVGNGNYLNPLDAGVKPENVSVEQWQNVCADLRISALRSLITAIRSANEPLVMAETAVLDKVVEYFAPVSEPTIVDLVNLLLSTWVENSNIRGLDTRQARIAANSLILVFNRLIEGTLKGNFEKKSTVRIDTNAPIIVFNTGSIDEHNDVKRATYVAAMSAAIDRICYSHDGLFRLVIAEEGWNLLSNPELVAGWDKRIRLSGELGVSNWMLVHELADLDKFANEGSGLKAMIQGIFTKSEIMILYRQSSASISTLEKLIEDITSEELSVIDKLPQGVGLWRVGKSLRQLVFPMMSNEAFKLFNTDKGRKG</sequence>
<name>A0ABM6GHB4_9BIFI</name>
<evidence type="ECO:0000313" key="1">
    <source>
        <dbReference type="EMBL" id="APW18124.1"/>
    </source>
</evidence>
<reference evidence="2" key="1">
    <citation type="submission" date="2017-01" db="EMBL/GenBank/DDBJ databases">
        <title>Gardnerella vaginalis bacteremia associated with severe acute encephalopathy in a young female patient: Case Report and characterization of the isolate.</title>
        <authorList>
            <person name="Tankovic J."/>
            <person name="Timinskas A."/>
            <person name="Zilnyte M."/>
            <person name="Janulaitiene M."/>
            <person name="Zvirbliene A."/>
            <person name="Pleckaityte M."/>
        </authorList>
    </citation>
    <scope>NUCLEOTIDE SEQUENCE [LARGE SCALE GENOMIC DNA]</scope>
    <source>
        <strain evidence="2">GV37</strain>
    </source>
</reference>
<organism evidence="1 2">
    <name type="scientific">Gardnerella swidsinskii</name>
    <dbReference type="NCBI Taxonomy" id="2792979"/>
    <lineage>
        <taxon>Bacteria</taxon>
        <taxon>Bacillati</taxon>
        <taxon>Actinomycetota</taxon>
        <taxon>Actinomycetes</taxon>
        <taxon>Bifidobacteriales</taxon>
        <taxon>Bifidobacteriaceae</taxon>
        <taxon>Gardnerella</taxon>
    </lineage>
</organism>
<protein>
    <submittedName>
        <fullName evidence="1">ATP-binding protein</fullName>
    </submittedName>
</protein>
<evidence type="ECO:0000313" key="2">
    <source>
        <dbReference type="Proteomes" id="UP000186260"/>
    </source>
</evidence>
<dbReference type="Gene3D" id="3.40.50.300">
    <property type="entry name" value="P-loop containing nucleotide triphosphate hydrolases"/>
    <property type="match status" value="2"/>
</dbReference>
<gene>
    <name evidence="1" type="ORF">BVL65_00420</name>
</gene>
<keyword evidence="1" id="KW-0547">Nucleotide-binding</keyword>
<accession>A0ABM6GHB4</accession>
<dbReference type="InterPro" id="IPR027417">
    <property type="entry name" value="P-loop_NTPase"/>
</dbReference>
<dbReference type="Proteomes" id="UP000186260">
    <property type="component" value="Chromosome"/>
</dbReference>
<keyword evidence="1" id="KW-0067">ATP-binding</keyword>
<proteinExistence type="predicted"/>